<dbReference type="CDD" id="cd00207">
    <property type="entry name" value="fer2"/>
    <property type="match status" value="1"/>
</dbReference>
<proteinExistence type="predicted"/>
<accession>A0ABP7ERC3</accession>
<name>A0ABP7ERC3_9SPHN</name>
<evidence type="ECO:0000313" key="5">
    <source>
        <dbReference type="Proteomes" id="UP001500523"/>
    </source>
</evidence>
<dbReference type="InterPro" id="IPR012675">
    <property type="entry name" value="Beta-grasp_dom_sf"/>
</dbReference>
<dbReference type="InterPro" id="IPR006058">
    <property type="entry name" value="2Fe2S_fd_BS"/>
</dbReference>
<dbReference type="SUPFAM" id="SSF63380">
    <property type="entry name" value="Riboflavin synthase domain-like"/>
    <property type="match status" value="1"/>
</dbReference>
<feature type="domain" description="FAD-binding FR-type" evidence="3">
    <location>
        <begin position="97"/>
        <end position="196"/>
    </location>
</feature>
<dbReference type="Gene3D" id="3.10.20.30">
    <property type="match status" value="1"/>
</dbReference>
<dbReference type="InterPro" id="IPR001709">
    <property type="entry name" value="Flavoprot_Pyr_Nucl_cyt_Rdtase"/>
</dbReference>
<sequence>MGHVTLINGKQFAADATTSILEAALSHDVVLEYSCRTGRCGICKAQVLSGDTIVLKPEESLLADDAERGMILTCCRAAEGDVALDAEDLAALVGITARTVPCKIAAISFPSPDIAKVMLRTPPATPLTFLAGQYVDILFRGLRRSYSIANAPRADGTLELIIKRYPGGLLSRYWFEEAAVGNLLRLEGPLGTFFLRDQPIDHLILLATGTGIAPVKAILEQLSMRDGPSPARISVYWGNRDPAEFCIDLGCAALDFSTNLLLSRCNMGTGHREGYVQHAVVDDAIDLTGAAVYACGSNAMIASARTLLIDSGLPERRFFSDAFVSSN</sequence>
<dbReference type="InterPro" id="IPR008333">
    <property type="entry name" value="Cbr1-like_FAD-bd_dom"/>
</dbReference>
<dbReference type="Gene3D" id="3.40.50.80">
    <property type="entry name" value="Nucleotide-binding domain of ferredoxin-NADP reductase (FNR) module"/>
    <property type="match status" value="1"/>
</dbReference>
<dbReference type="PRINTS" id="PR00410">
    <property type="entry name" value="PHEHYDRXLASE"/>
</dbReference>
<dbReference type="Pfam" id="PF00175">
    <property type="entry name" value="NAD_binding_1"/>
    <property type="match status" value="1"/>
</dbReference>
<reference evidence="5" key="1">
    <citation type="journal article" date="2019" name="Int. J. Syst. Evol. Microbiol.">
        <title>The Global Catalogue of Microorganisms (GCM) 10K type strain sequencing project: providing services to taxonomists for standard genome sequencing and annotation.</title>
        <authorList>
            <consortium name="The Broad Institute Genomics Platform"/>
            <consortium name="The Broad Institute Genome Sequencing Center for Infectious Disease"/>
            <person name="Wu L."/>
            <person name="Ma J."/>
        </authorList>
    </citation>
    <scope>NUCLEOTIDE SEQUENCE [LARGE SCALE GENOMIC DNA]</scope>
    <source>
        <strain evidence="5">JCM 17498</strain>
    </source>
</reference>
<evidence type="ECO:0000313" key="4">
    <source>
        <dbReference type="EMBL" id="GAA3722707.1"/>
    </source>
</evidence>
<dbReference type="InterPro" id="IPR050415">
    <property type="entry name" value="MRET"/>
</dbReference>
<evidence type="ECO:0000259" key="3">
    <source>
        <dbReference type="PROSITE" id="PS51384"/>
    </source>
</evidence>
<dbReference type="RefSeq" id="WP_344694548.1">
    <property type="nucleotide sequence ID" value="NZ_BAABBF010000011.1"/>
</dbReference>
<dbReference type="InterPro" id="IPR001433">
    <property type="entry name" value="OxRdtase_FAD/NAD-bd"/>
</dbReference>
<dbReference type="PANTHER" id="PTHR47354">
    <property type="entry name" value="NADH OXIDOREDUCTASE HCR"/>
    <property type="match status" value="1"/>
</dbReference>
<dbReference type="PROSITE" id="PS51085">
    <property type="entry name" value="2FE2S_FER_2"/>
    <property type="match status" value="1"/>
</dbReference>
<dbReference type="Gene3D" id="2.40.30.10">
    <property type="entry name" value="Translation factors"/>
    <property type="match status" value="1"/>
</dbReference>
<dbReference type="CDD" id="cd06189">
    <property type="entry name" value="flavin_oxioreductase"/>
    <property type="match status" value="1"/>
</dbReference>
<comment type="cofactor">
    <cofactor evidence="1">
        <name>[2Fe-2S] cluster</name>
        <dbReference type="ChEBI" id="CHEBI:190135"/>
    </cofactor>
</comment>
<comment type="caution">
    <text evidence="4">The sequence shown here is derived from an EMBL/GenBank/DDBJ whole genome shotgun (WGS) entry which is preliminary data.</text>
</comment>
<dbReference type="SUPFAM" id="SSF54292">
    <property type="entry name" value="2Fe-2S ferredoxin-like"/>
    <property type="match status" value="1"/>
</dbReference>
<dbReference type="PROSITE" id="PS51384">
    <property type="entry name" value="FAD_FR"/>
    <property type="match status" value="1"/>
</dbReference>
<dbReference type="Pfam" id="PF00970">
    <property type="entry name" value="FAD_binding_6"/>
    <property type="match status" value="1"/>
</dbReference>
<organism evidence="4 5">
    <name type="scientific">Sphingomonas cynarae</name>
    <dbReference type="NCBI Taxonomy" id="930197"/>
    <lineage>
        <taxon>Bacteria</taxon>
        <taxon>Pseudomonadati</taxon>
        <taxon>Pseudomonadota</taxon>
        <taxon>Alphaproteobacteria</taxon>
        <taxon>Sphingomonadales</taxon>
        <taxon>Sphingomonadaceae</taxon>
        <taxon>Sphingomonas</taxon>
    </lineage>
</organism>
<dbReference type="PROSITE" id="PS00197">
    <property type="entry name" value="2FE2S_FER_1"/>
    <property type="match status" value="1"/>
</dbReference>
<dbReference type="SUPFAM" id="SSF52343">
    <property type="entry name" value="Ferredoxin reductase-like, C-terminal NADP-linked domain"/>
    <property type="match status" value="1"/>
</dbReference>
<feature type="domain" description="2Fe-2S ferredoxin-type" evidence="2">
    <location>
        <begin position="2"/>
        <end position="90"/>
    </location>
</feature>
<evidence type="ECO:0000259" key="2">
    <source>
        <dbReference type="PROSITE" id="PS51085"/>
    </source>
</evidence>
<dbReference type="Pfam" id="PF00111">
    <property type="entry name" value="Fer2"/>
    <property type="match status" value="1"/>
</dbReference>
<dbReference type="InterPro" id="IPR017938">
    <property type="entry name" value="Riboflavin_synthase-like_b-brl"/>
</dbReference>
<protein>
    <submittedName>
        <fullName evidence="4">CDP-6-deoxy-delta-3,4-glucoseen reductase</fullName>
    </submittedName>
</protein>
<dbReference type="PRINTS" id="PR00371">
    <property type="entry name" value="FPNCR"/>
</dbReference>
<dbReference type="EMBL" id="BAABBF010000011">
    <property type="protein sequence ID" value="GAA3722707.1"/>
    <property type="molecule type" value="Genomic_DNA"/>
</dbReference>
<dbReference type="Proteomes" id="UP001500523">
    <property type="component" value="Unassembled WGS sequence"/>
</dbReference>
<dbReference type="PANTHER" id="PTHR47354:SF5">
    <property type="entry name" value="PROTEIN RFBI"/>
    <property type="match status" value="1"/>
</dbReference>
<dbReference type="InterPro" id="IPR001041">
    <property type="entry name" value="2Fe-2S_ferredoxin-type"/>
</dbReference>
<dbReference type="InterPro" id="IPR036010">
    <property type="entry name" value="2Fe-2S_ferredoxin-like_sf"/>
</dbReference>
<dbReference type="InterPro" id="IPR039261">
    <property type="entry name" value="FNR_nucleotide-bd"/>
</dbReference>
<evidence type="ECO:0000256" key="1">
    <source>
        <dbReference type="ARBA" id="ARBA00034078"/>
    </source>
</evidence>
<dbReference type="InterPro" id="IPR017927">
    <property type="entry name" value="FAD-bd_FR_type"/>
</dbReference>
<keyword evidence="5" id="KW-1185">Reference proteome</keyword>
<gene>
    <name evidence="4" type="ORF">GCM10022268_33620</name>
</gene>